<dbReference type="InterPro" id="IPR020946">
    <property type="entry name" value="Flavin_mOase-like"/>
</dbReference>
<proteinExistence type="inferred from homology"/>
<keyword evidence="6" id="KW-0503">Monooxygenase</keyword>
<dbReference type="GO" id="GO:0050661">
    <property type="term" value="F:NADP binding"/>
    <property type="evidence" value="ECO:0007669"/>
    <property type="project" value="InterPro"/>
</dbReference>
<name>A0AA41S9I9_PAPNU</name>
<comment type="similarity">
    <text evidence="1 6">Belongs to the FMO family.</text>
</comment>
<organism evidence="7 8">
    <name type="scientific">Papaver nudicaule</name>
    <name type="common">Iceland poppy</name>
    <dbReference type="NCBI Taxonomy" id="74823"/>
    <lineage>
        <taxon>Eukaryota</taxon>
        <taxon>Viridiplantae</taxon>
        <taxon>Streptophyta</taxon>
        <taxon>Embryophyta</taxon>
        <taxon>Tracheophyta</taxon>
        <taxon>Spermatophyta</taxon>
        <taxon>Magnoliopsida</taxon>
        <taxon>Ranunculales</taxon>
        <taxon>Papaveraceae</taxon>
        <taxon>Papaveroideae</taxon>
        <taxon>Papaver</taxon>
    </lineage>
</organism>
<dbReference type="PROSITE" id="PS51257">
    <property type="entry name" value="PROKAR_LIPOPROTEIN"/>
    <property type="match status" value="1"/>
</dbReference>
<dbReference type="PANTHER" id="PTHR23023">
    <property type="entry name" value="DIMETHYLANILINE MONOOXYGENASE"/>
    <property type="match status" value="1"/>
</dbReference>
<dbReference type="Proteomes" id="UP001177140">
    <property type="component" value="Unassembled WGS sequence"/>
</dbReference>
<accession>A0AA41S9I9</accession>
<dbReference type="PIRSF" id="PIRSF000332">
    <property type="entry name" value="FMO"/>
    <property type="match status" value="1"/>
</dbReference>
<dbReference type="SUPFAM" id="SSF51905">
    <property type="entry name" value="FAD/NAD(P)-binding domain"/>
    <property type="match status" value="1"/>
</dbReference>
<evidence type="ECO:0000256" key="4">
    <source>
        <dbReference type="ARBA" id="ARBA00022857"/>
    </source>
</evidence>
<dbReference type="Gene3D" id="3.50.50.60">
    <property type="entry name" value="FAD/NAD(P)-binding domain"/>
    <property type="match status" value="1"/>
</dbReference>
<dbReference type="InterPro" id="IPR050346">
    <property type="entry name" value="FMO-like"/>
</dbReference>
<evidence type="ECO:0000256" key="5">
    <source>
        <dbReference type="ARBA" id="ARBA00023002"/>
    </source>
</evidence>
<keyword evidence="4" id="KW-0521">NADP</keyword>
<evidence type="ECO:0000313" key="8">
    <source>
        <dbReference type="Proteomes" id="UP001177140"/>
    </source>
</evidence>
<dbReference type="Pfam" id="PF00743">
    <property type="entry name" value="FMO-like"/>
    <property type="match status" value="1"/>
</dbReference>
<dbReference type="EC" id="1.-.-.-" evidence="6"/>
<dbReference type="FunFam" id="3.50.50.60:FF:000403">
    <property type="entry name" value="Flavin-containing monooxygenase"/>
    <property type="match status" value="1"/>
</dbReference>
<dbReference type="AlphaFoldDB" id="A0AA41S9I9"/>
<evidence type="ECO:0000256" key="3">
    <source>
        <dbReference type="ARBA" id="ARBA00022827"/>
    </source>
</evidence>
<protein>
    <recommendedName>
        <fullName evidence="6">Flavin-containing monooxygenase</fullName>
        <ecNumber evidence="6">1.-.-.-</ecNumber>
    </recommendedName>
</protein>
<dbReference type="InterPro" id="IPR036188">
    <property type="entry name" value="FAD/NAD-bd_sf"/>
</dbReference>
<evidence type="ECO:0000313" key="7">
    <source>
        <dbReference type="EMBL" id="MCL7035484.1"/>
    </source>
</evidence>
<sequence length="408" mass="45845">MGGRVGIIGAGISGLLACKYVLEKGFEPIVFESQPGVGGVWTHTPETTKLQSSKQAYEFSDFPWPCSVKEEYPDHNQVMEYFESYALHFGLLPHIKFNTKVINIDYSVKQGQDMLSWSHWGGTTDNCFSNPKGKWEITTTSATTVHHHLDQVHEVEFVILCIGRFSGVPNIPEFAPNKGPDALVNGKVIHSMDYAAMDDYEATRFVKGKRVTIVGYQKSALDMANECAITNGAENPCTLLYRNLHWNIPADYSPYTVLAALYLNRFSELMLYKPGEGLFLRHLVTLLSPLRWAISKCVESYIKFKLPLKKYNLIPEHRFSADVTSCSISIAPKSFYDRVEDGSILLKKSKGFSFYASGLAFEDDAIAPLETDIVILCTGYRGDSKLKNIFKSPTFQDYVSNSMVPLYR</sequence>
<keyword evidence="8" id="KW-1185">Reference proteome</keyword>
<evidence type="ECO:0000256" key="6">
    <source>
        <dbReference type="RuleBase" id="RU361177"/>
    </source>
</evidence>
<keyword evidence="5 6" id="KW-0560">Oxidoreductase</keyword>
<evidence type="ECO:0000256" key="1">
    <source>
        <dbReference type="ARBA" id="ARBA00009183"/>
    </source>
</evidence>
<dbReference type="EMBL" id="JAJJMA010157225">
    <property type="protein sequence ID" value="MCL7035484.1"/>
    <property type="molecule type" value="Genomic_DNA"/>
</dbReference>
<comment type="cofactor">
    <cofactor evidence="6">
        <name>FAD</name>
        <dbReference type="ChEBI" id="CHEBI:57692"/>
    </cofactor>
</comment>
<gene>
    <name evidence="7" type="ORF">MKW94_005545</name>
</gene>
<dbReference type="InterPro" id="IPR000960">
    <property type="entry name" value="Flavin_mOase"/>
</dbReference>
<dbReference type="GO" id="GO:0050660">
    <property type="term" value="F:flavin adenine dinucleotide binding"/>
    <property type="evidence" value="ECO:0007669"/>
    <property type="project" value="InterPro"/>
</dbReference>
<dbReference type="GO" id="GO:0004499">
    <property type="term" value="F:N,N-dimethylaniline monooxygenase activity"/>
    <property type="evidence" value="ECO:0007669"/>
    <property type="project" value="InterPro"/>
</dbReference>
<comment type="caution">
    <text evidence="7">The sequence shown here is derived from an EMBL/GenBank/DDBJ whole genome shotgun (WGS) entry which is preliminary data.</text>
</comment>
<keyword evidence="2 6" id="KW-0285">Flavoprotein</keyword>
<evidence type="ECO:0000256" key="2">
    <source>
        <dbReference type="ARBA" id="ARBA00022630"/>
    </source>
</evidence>
<reference evidence="7" key="1">
    <citation type="submission" date="2022-03" db="EMBL/GenBank/DDBJ databases">
        <title>A functionally conserved STORR gene fusion in Papaver species that diverged 16.8 million years ago.</title>
        <authorList>
            <person name="Catania T."/>
        </authorList>
    </citation>
    <scope>NUCLEOTIDE SEQUENCE</scope>
    <source>
        <strain evidence="7">S-191538</strain>
    </source>
</reference>
<keyword evidence="3 6" id="KW-0274">FAD</keyword>